<reference evidence="1" key="1">
    <citation type="journal article" date="2021" name="Proc. Natl. Acad. Sci. U.S.A.">
        <title>A Catalog of Tens of Thousands of Viruses from Human Metagenomes Reveals Hidden Associations with Chronic Diseases.</title>
        <authorList>
            <person name="Tisza M.J."/>
            <person name="Buck C.B."/>
        </authorList>
    </citation>
    <scope>NUCLEOTIDE SEQUENCE</scope>
    <source>
        <strain evidence="1">CtRlz6</strain>
    </source>
</reference>
<sequence>MLCGVRLPDSAITLWFTPTAKIQCGRVWCGHNRILDWRHL</sequence>
<protein>
    <submittedName>
        <fullName evidence="1">Uncharacterized protein</fullName>
    </submittedName>
</protein>
<name>A0A8S5LDR1_9CAUD</name>
<proteinExistence type="predicted"/>
<accession>A0A8S5LDR1</accession>
<evidence type="ECO:0000313" key="1">
    <source>
        <dbReference type="EMBL" id="DAD68082.1"/>
    </source>
</evidence>
<organism evidence="1">
    <name type="scientific">Siphoviridae sp. ctRlz6</name>
    <dbReference type="NCBI Taxonomy" id="2823581"/>
    <lineage>
        <taxon>Viruses</taxon>
        <taxon>Duplodnaviria</taxon>
        <taxon>Heunggongvirae</taxon>
        <taxon>Uroviricota</taxon>
        <taxon>Caudoviricetes</taxon>
    </lineage>
</organism>
<dbReference type="EMBL" id="BK014691">
    <property type="protein sequence ID" value="DAD68082.1"/>
    <property type="molecule type" value="Genomic_DNA"/>
</dbReference>